<feature type="compositionally biased region" description="Low complexity" evidence="1">
    <location>
        <begin position="8"/>
        <end position="18"/>
    </location>
</feature>
<evidence type="ECO:0000256" key="1">
    <source>
        <dbReference type="SAM" id="MobiDB-lite"/>
    </source>
</evidence>
<protein>
    <submittedName>
        <fullName evidence="3">Uncharacterized protein</fullName>
    </submittedName>
</protein>
<keyword evidence="2" id="KW-1133">Transmembrane helix</keyword>
<dbReference type="Proteomes" id="UP001141806">
    <property type="component" value="Unassembled WGS sequence"/>
</dbReference>
<name>A0A9Q0K9Z4_9MAGN</name>
<keyword evidence="2" id="KW-0472">Membrane</keyword>
<keyword evidence="2" id="KW-0812">Transmembrane</keyword>
<keyword evidence="4" id="KW-1185">Reference proteome</keyword>
<evidence type="ECO:0000313" key="3">
    <source>
        <dbReference type="EMBL" id="KAJ4966633.1"/>
    </source>
</evidence>
<evidence type="ECO:0000256" key="2">
    <source>
        <dbReference type="SAM" id="Phobius"/>
    </source>
</evidence>
<evidence type="ECO:0000313" key="4">
    <source>
        <dbReference type="Proteomes" id="UP001141806"/>
    </source>
</evidence>
<dbReference type="EMBL" id="JAMYWD010000007">
    <property type="protein sequence ID" value="KAJ4966633.1"/>
    <property type="molecule type" value="Genomic_DNA"/>
</dbReference>
<proteinExistence type="predicted"/>
<feature type="transmembrane region" description="Helical" evidence="2">
    <location>
        <begin position="540"/>
        <end position="563"/>
    </location>
</feature>
<dbReference type="PANTHER" id="PTHR31170">
    <property type="entry name" value="BNAC04G53230D PROTEIN"/>
    <property type="match status" value="1"/>
</dbReference>
<dbReference type="InterPro" id="IPR004158">
    <property type="entry name" value="DUF247_pln"/>
</dbReference>
<reference evidence="3" key="1">
    <citation type="journal article" date="2023" name="Plant J.">
        <title>The genome of the king protea, Protea cynaroides.</title>
        <authorList>
            <person name="Chang J."/>
            <person name="Duong T.A."/>
            <person name="Schoeman C."/>
            <person name="Ma X."/>
            <person name="Roodt D."/>
            <person name="Barker N."/>
            <person name="Li Z."/>
            <person name="Van de Peer Y."/>
            <person name="Mizrachi E."/>
        </authorList>
    </citation>
    <scope>NUCLEOTIDE SEQUENCE</scope>
    <source>
        <tissue evidence="3">Young leaves</tissue>
    </source>
</reference>
<feature type="transmembrane region" description="Helical" evidence="2">
    <location>
        <begin position="230"/>
        <end position="247"/>
    </location>
</feature>
<comment type="caution">
    <text evidence="3">The sequence shown here is derived from an EMBL/GenBank/DDBJ whole genome shotgun (WGS) entry which is preliminary data.</text>
</comment>
<dbReference type="AlphaFoldDB" id="A0A9Q0K9Z4"/>
<organism evidence="3 4">
    <name type="scientific">Protea cynaroides</name>
    <dbReference type="NCBI Taxonomy" id="273540"/>
    <lineage>
        <taxon>Eukaryota</taxon>
        <taxon>Viridiplantae</taxon>
        <taxon>Streptophyta</taxon>
        <taxon>Embryophyta</taxon>
        <taxon>Tracheophyta</taxon>
        <taxon>Spermatophyta</taxon>
        <taxon>Magnoliopsida</taxon>
        <taxon>Proteales</taxon>
        <taxon>Proteaceae</taxon>
        <taxon>Protea</taxon>
    </lineage>
</organism>
<dbReference type="OrthoDB" id="1849062at2759"/>
<dbReference type="PANTHER" id="PTHR31170:SF25">
    <property type="entry name" value="BNAA09G04570D PROTEIN"/>
    <property type="match status" value="1"/>
</dbReference>
<dbReference type="Pfam" id="PF03140">
    <property type="entry name" value="DUF247"/>
    <property type="match status" value="1"/>
</dbReference>
<accession>A0A9Q0K9Z4</accession>
<feature type="compositionally biased region" description="Pro residues" evidence="1">
    <location>
        <begin position="19"/>
        <end position="31"/>
    </location>
</feature>
<feature type="region of interest" description="Disordered" evidence="1">
    <location>
        <begin position="8"/>
        <end position="31"/>
    </location>
</feature>
<sequence>MLHLLLSTPSVPPSHLHLPPNPIPPSTVTPIPPSTVTAPVRWLSRPHVPSRRLQEFICSTVYGNASRSPPSLTPSVATAGLISLTSQTLNRIDMECHPANYIEDLMSTLNYICQEALDDETATTINIEEASSRIQKVPALLREVPQNRNCYEPRLVSFGPYHHDNPKLKLGETLKTRLVQQFITNYRNTQSGKSINNFFNQDFDQVAHKARDCYANCSTDRFNEQDFKRLMFFDGCFIVYFIYCIVCNKQLNKSMKNDHIVFITMDLFLLENQLPYMVLQALVTNFLPIDSKNIFGRFMELQTRATGRTSSTSKHRSQKLPNFMNNTTTTPKCSSSLEAQKEPLHLLDLLRTRFLDTRSQSRRSQKGRRIRLDDIDNDNWQSFRSVQELKATGIKCSCTSNCCVKDVEYIHHSLYGELSLPAIVVDDSTKTKWLNLIAYEACPDFLNDCAFTSFVCFLDSLIDHAEDVKELRSKGILLNSLGSDQKVADLFNDLTIDLTPNPSAYMEVKRKIERHYKNKWSVWIAEVLQTNFRTPWTTTAFFAALVVIILTLLQTLLAGVQTYSEFRPTPK</sequence>
<gene>
    <name evidence="3" type="ORF">NE237_018482</name>
</gene>